<evidence type="ECO:0000313" key="1">
    <source>
        <dbReference type="EMBL" id="KAK0529571.1"/>
    </source>
</evidence>
<keyword evidence="2" id="KW-1185">Reference proteome</keyword>
<evidence type="ECO:0000313" key="2">
    <source>
        <dbReference type="Proteomes" id="UP001176521"/>
    </source>
</evidence>
<protein>
    <submittedName>
        <fullName evidence="1">Uncharacterized protein</fullName>
    </submittedName>
</protein>
<proteinExistence type="predicted"/>
<dbReference type="AlphaFoldDB" id="A0AAN6GAA7"/>
<organism evidence="1 2">
    <name type="scientific">Tilletia horrida</name>
    <dbReference type="NCBI Taxonomy" id="155126"/>
    <lineage>
        <taxon>Eukaryota</taxon>
        <taxon>Fungi</taxon>
        <taxon>Dikarya</taxon>
        <taxon>Basidiomycota</taxon>
        <taxon>Ustilaginomycotina</taxon>
        <taxon>Exobasidiomycetes</taxon>
        <taxon>Tilletiales</taxon>
        <taxon>Tilletiaceae</taxon>
        <taxon>Tilletia</taxon>
    </lineage>
</organism>
<reference evidence="1" key="1">
    <citation type="journal article" date="2023" name="PhytoFront">
        <title>Draft Genome Resources of Seven Strains of Tilletia horrida, Causal Agent of Kernel Smut of Rice.</title>
        <authorList>
            <person name="Khanal S."/>
            <person name="Antony Babu S."/>
            <person name="Zhou X.G."/>
        </authorList>
    </citation>
    <scope>NUCLEOTIDE SEQUENCE</scope>
    <source>
        <strain evidence="1">TX3</strain>
    </source>
</reference>
<name>A0AAN6GAA7_9BASI</name>
<sequence>MGRPGHLITFNAERSVEFGKLVVASKFDLPGQLGVSPRDPHLYRNIHYKMVEWIAVFHRYVGPYFHSHSHIDIVDVRVLDMHLALLDGIGYTLSEDGCRQADILRIGQAFEQFCLQWEVMSSGTMWLC</sequence>
<gene>
    <name evidence="1" type="ORF">OC842_004198</name>
</gene>
<dbReference type="Proteomes" id="UP001176521">
    <property type="component" value="Unassembled WGS sequence"/>
</dbReference>
<comment type="caution">
    <text evidence="1">The sequence shown here is derived from an EMBL/GenBank/DDBJ whole genome shotgun (WGS) entry which is preliminary data.</text>
</comment>
<accession>A0AAN6GAA7</accession>
<dbReference type="EMBL" id="JAPDMQ010000239">
    <property type="protein sequence ID" value="KAK0529571.1"/>
    <property type="molecule type" value="Genomic_DNA"/>
</dbReference>